<evidence type="ECO:0000313" key="2">
    <source>
        <dbReference type="EMBL" id="SFC77210.1"/>
    </source>
</evidence>
<keyword evidence="1" id="KW-0812">Transmembrane</keyword>
<keyword evidence="1" id="KW-1133">Transmembrane helix</keyword>
<dbReference type="EMBL" id="FOMH01000002">
    <property type="protein sequence ID" value="SFC77210.1"/>
    <property type="molecule type" value="Genomic_DNA"/>
</dbReference>
<evidence type="ECO:0000313" key="3">
    <source>
        <dbReference type="Proteomes" id="UP000199672"/>
    </source>
</evidence>
<evidence type="ECO:0000256" key="1">
    <source>
        <dbReference type="SAM" id="Phobius"/>
    </source>
</evidence>
<reference evidence="3" key="1">
    <citation type="submission" date="2016-10" db="EMBL/GenBank/DDBJ databases">
        <authorList>
            <person name="Varghese N."/>
            <person name="Submissions S."/>
        </authorList>
    </citation>
    <scope>NUCLEOTIDE SEQUENCE [LARGE SCALE GENOMIC DNA]</scope>
    <source>
        <strain evidence="3">CGMCC 1.10370</strain>
    </source>
</reference>
<feature type="transmembrane region" description="Helical" evidence="1">
    <location>
        <begin position="86"/>
        <end position="108"/>
    </location>
</feature>
<keyword evidence="1" id="KW-0472">Membrane</keyword>
<evidence type="ECO:0008006" key="4">
    <source>
        <dbReference type="Google" id="ProtNLM"/>
    </source>
</evidence>
<organism evidence="2 3">
    <name type="scientific">Flavobacterium phragmitis</name>
    <dbReference type="NCBI Taxonomy" id="739143"/>
    <lineage>
        <taxon>Bacteria</taxon>
        <taxon>Pseudomonadati</taxon>
        <taxon>Bacteroidota</taxon>
        <taxon>Flavobacteriia</taxon>
        <taxon>Flavobacteriales</taxon>
        <taxon>Flavobacteriaceae</taxon>
        <taxon>Flavobacterium</taxon>
    </lineage>
</organism>
<dbReference type="Proteomes" id="UP000199672">
    <property type="component" value="Unassembled WGS sequence"/>
</dbReference>
<gene>
    <name evidence="2" type="ORF">SAMN05216297_102223</name>
</gene>
<proteinExistence type="predicted"/>
<protein>
    <recommendedName>
        <fullName evidence="4">Zinc-ribbon 15 domain-containing protein</fullName>
    </recommendedName>
</protein>
<accession>A0A1I1M6D0</accession>
<keyword evidence="3" id="KW-1185">Reference proteome</keyword>
<sequence>MIFLVGTRDSNVKNGILSNEKCPECGNFNTLYFSIYKRYTHITTIPLFPVGKYVNVQCDKCQSLFDYDDLSSGAQEKLRNEKLESAVWMFSGSIIIFLAIIYSINVYIKNNNETAVLIKKPEVGDVYNLKFSNGYYSTMKIDKITTDSIFTTHNDFDAYLPYEVDDLDKNENYSDRKVSYSKKAIIKLYENNEIIKIRRAKYPLEIQKPEYKIPVTK</sequence>
<dbReference type="RefSeq" id="WP_091491058.1">
    <property type="nucleotide sequence ID" value="NZ_FOMH01000002.1"/>
</dbReference>
<dbReference type="AlphaFoldDB" id="A0A1I1M6D0"/>
<dbReference type="OrthoDB" id="766141at2"/>
<name>A0A1I1M6D0_9FLAO</name>
<dbReference type="STRING" id="739143.SAMN05216297_102223"/>